<dbReference type="SUPFAM" id="SSF109604">
    <property type="entry name" value="HD-domain/PDEase-like"/>
    <property type="match status" value="1"/>
</dbReference>
<dbReference type="InterPro" id="IPR013976">
    <property type="entry name" value="HDOD"/>
</dbReference>
<evidence type="ECO:0000259" key="1">
    <source>
        <dbReference type="PROSITE" id="PS51833"/>
    </source>
</evidence>
<dbReference type="PANTHER" id="PTHR33525:SF6">
    <property type="entry name" value="HDOD DOMAIN-CONTAINING PROTEIN"/>
    <property type="match status" value="1"/>
</dbReference>
<organism evidence="2 3">
    <name type="scientific">Denitromonas iodatirespirans</name>
    <dbReference type="NCBI Taxonomy" id="2795389"/>
    <lineage>
        <taxon>Bacteria</taxon>
        <taxon>Pseudomonadati</taxon>
        <taxon>Pseudomonadota</taxon>
        <taxon>Betaproteobacteria</taxon>
        <taxon>Rhodocyclales</taxon>
        <taxon>Zoogloeaceae</taxon>
        <taxon>Denitromonas</taxon>
    </lineage>
</organism>
<evidence type="ECO:0000313" key="3">
    <source>
        <dbReference type="Proteomes" id="UP000694660"/>
    </source>
</evidence>
<dbReference type="AlphaFoldDB" id="A0A944D9R0"/>
<comment type="caution">
    <text evidence="2">The sequence shown here is derived from an EMBL/GenBank/DDBJ whole genome shotgun (WGS) entry which is preliminary data.</text>
</comment>
<dbReference type="Pfam" id="PF08668">
    <property type="entry name" value="HDOD"/>
    <property type="match status" value="1"/>
</dbReference>
<dbReference type="Proteomes" id="UP000694660">
    <property type="component" value="Unassembled WGS sequence"/>
</dbReference>
<dbReference type="Gene3D" id="1.10.3210.10">
    <property type="entry name" value="Hypothetical protein af1432"/>
    <property type="match status" value="1"/>
</dbReference>
<accession>A0A944D9R0</accession>
<sequence>MSTALDDLFQHLPPLPSLPKVVADLIDSLGRDDVNLERIVDDLRHDPHLGARVLRMANSTFYGASRKVGAIDDAIALIGLNTLRSLVIASGITGTFHDIPQFDLKAFWHDALVVAALARRIARRTRGKANPEFAYTAGLMYRMGVLLIHAAFPDAAARIAQACHDTTVGERSAIERAELQLCHAEVGEQLAIRWHFPDEIATALRWYAEPDAAEASHTARVLTLAAQITLDHAHGAELPATTMDALGLPPDALDDDIAAVPDIERDAATFL</sequence>
<keyword evidence="3" id="KW-1185">Reference proteome</keyword>
<name>A0A944D9R0_DENI1</name>
<proteinExistence type="predicted"/>
<reference evidence="3" key="1">
    <citation type="journal article" date="2022" name="ISME J.">
        <title>Genetic and phylogenetic analysis of dissimilatory iodate-reducing bacteria identifies potential niches across the world's oceans.</title>
        <authorList>
            <person name="Reyes-Umana V."/>
            <person name="Henning Z."/>
            <person name="Lee K."/>
            <person name="Barnum T.P."/>
            <person name="Coates J.D."/>
        </authorList>
    </citation>
    <scope>NUCLEOTIDE SEQUENCE [LARGE SCALE GENOMIC DNA]</scope>
    <source>
        <strain evidence="3">IR12</strain>
    </source>
</reference>
<feature type="domain" description="HDOD" evidence="1">
    <location>
        <begin position="15"/>
        <end position="210"/>
    </location>
</feature>
<protein>
    <submittedName>
        <fullName evidence="2">HDOD domain-containing protein</fullName>
    </submittedName>
</protein>
<dbReference type="RefSeq" id="WP_214362531.1">
    <property type="nucleotide sequence ID" value="NZ_JAEKFT010000018.1"/>
</dbReference>
<evidence type="ECO:0000313" key="2">
    <source>
        <dbReference type="EMBL" id="MBT0962579.1"/>
    </source>
</evidence>
<gene>
    <name evidence="2" type="ORF">I8J34_15470</name>
</gene>
<dbReference type="PANTHER" id="PTHR33525">
    <property type="match status" value="1"/>
</dbReference>
<dbReference type="EMBL" id="JAEKFT010000018">
    <property type="protein sequence ID" value="MBT0962579.1"/>
    <property type="molecule type" value="Genomic_DNA"/>
</dbReference>
<dbReference type="InterPro" id="IPR052340">
    <property type="entry name" value="RNase_Y/CdgJ"/>
</dbReference>
<dbReference type="PROSITE" id="PS51833">
    <property type="entry name" value="HDOD"/>
    <property type="match status" value="1"/>
</dbReference>